<gene>
    <name evidence="1" type="ORF">C1SCF055_LOCUS24235</name>
</gene>
<organism evidence="1">
    <name type="scientific">Cladocopium goreaui</name>
    <dbReference type="NCBI Taxonomy" id="2562237"/>
    <lineage>
        <taxon>Eukaryota</taxon>
        <taxon>Sar</taxon>
        <taxon>Alveolata</taxon>
        <taxon>Dinophyceae</taxon>
        <taxon>Suessiales</taxon>
        <taxon>Symbiodiniaceae</taxon>
        <taxon>Cladocopium</taxon>
    </lineage>
</organism>
<comment type="caution">
    <text evidence="1">The sequence shown here is derived from an EMBL/GenBank/DDBJ whole genome shotgun (WGS) entry which is preliminary data.</text>
</comment>
<reference evidence="1" key="1">
    <citation type="submission" date="2022-10" db="EMBL/GenBank/DDBJ databases">
        <authorList>
            <person name="Chen Y."/>
            <person name="Dougan E. K."/>
            <person name="Chan C."/>
            <person name="Rhodes N."/>
            <person name="Thang M."/>
        </authorList>
    </citation>
    <scope>NUCLEOTIDE SEQUENCE</scope>
</reference>
<dbReference type="EMBL" id="CAMXCT030002391">
    <property type="protein sequence ID" value="CAL4785209.1"/>
    <property type="molecule type" value="Genomic_DNA"/>
</dbReference>
<dbReference type="EMBL" id="CAMXCT020002391">
    <property type="protein sequence ID" value="CAL1151272.1"/>
    <property type="molecule type" value="Genomic_DNA"/>
</dbReference>
<evidence type="ECO:0000313" key="1">
    <source>
        <dbReference type="EMBL" id="CAI3997897.1"/>
    </source>
</evidence>
<evidence type="ECO:0000313" key="2">
    <source>
        <dbReference type="EMBL" id="CAL4785209.1"/>
    </source>
</evidence>
<reference evidence="2 3" key="2">
    <citation type="submission" date="2024-05" db="EMBL/GenBank/DDBJ databases">
        <authorList>
            <person name="Chen Y."/>
            <person name="Shah S."/>
            <person name="Dougan E. K."/>
            <person name="Thang M."/>
            <person name="Chan C."/>
        </authorList>
    </citation>
    <scope>NUCLEOTIDE SEQUENCE [LARGE SCALE GENOMIC DNA]</scope>
</reference>
<accession>A0A9P1G5B5</accession>
<protein>
    <submittedName>
        <fullName evidence="2">SANT and BTB domain-containing protein</fullName>
    </submittedName>
</protein>
<keyword evidence="3" id="KW-1185">Reference proteome</keyword>
<evidence type="ECO:0000313" key="3">
    <source>
        <dbReference type="Proteomes" id="UP001152797"/>
    </source>
</evidence>
<dbReference type="AlphaFoldDB" id="A0A9P1G5B5"/>
<sequence length="97" mass="10688">MSRESRSRLMPLGKARAVMASRVRPGQSTRPRDTAKPLANALGLKLQMPCDKVDASCFAEHAKTLLFAESTLVVFWQHEDLPLLVEAEPGWCGLLSP</sequence>
<dbReference type="OrthoDB" id="425925at2759"/>
<dbReference type="EMBL" id="CAMXCT010002391">
    <property type="protein sequence ID" value="CAI3997897.1"/>
    <property type="molecule type" value="Genomic_DNA"/>
</dbReference>
<proteinExistence type="predicted"/>
<dbReference type="Proteomes" id="UP001152797">
    <property type="component" value="Unassembled WGS sequence"/>
</dbReference>
<name>A0A9P1G5B5_9DINO</name>